<sequence>MYISKLLGKQEQLLGASSKNYSMQEGKLSQSQGTSQQRHWQDVLTPQQIRGFAVGEFAGKVVESDTAFSHTKIDFFRNYSITCV</sequence>
<evidence type="ECO:0000313" key="2">
    <source>
        <dbReference type="Proteomes" id="UP000001227"/>
    </source>
</evidence>
<dbReference type="Proteomes" id="UP000001227">
    <property type="component" value="Chromosome"/>
</dbReference>
<dbReference type="OrthoDB" id="102453at2"/>
<reference evidence="1 2" key="1">
    <citation type="journal article" date="2010" name="J. Bacteriol.">
        <title>The genome of the amoeba symbiont 'Candidatus Amoebophilus asiaticus' reveals common mechanisms for host cell interaction among amoeba-associated bacteria.</title>
        <authorList>
            <person name="Schmitz-Esser S."/>
            <person name="Tischler P."/>
            <person name="Arnold R."/>
            <person name="Montanaro J."/>
            <person name="Wagner M."/>
            <person name="Rattei T."/>
            <person name="Horn M."/>
        </authorList>
    </citation>
    <scope>NUCLEOTIDE SEQUENCE [LARGE SCALE GENOMIC DNA]</scope>
    <source>
        <strain evidence="1 2">5a2</strain>
    </source>
</reference>
<evidence type="ECO:0000313" key="1">
    <source>
        <dbReference type="EMBL" id="ACP20978.1"/>
    </source>
</evidence>
<protein>
    <submittedName>
        <fullName evidence="1">Uncharacterized protein</fullName>
    </submittedName>
</protein>
<dbReference type="KEGG" id="aas:Aasi_1681"/>
<dbReference type="AlphaFoldDB" id="C3L3T7"/>
<proteinExistence type="predicted"/>
<gene>
    <name evidence="1" type="ordered locus">Aasi_1681</name>
</gene>
<keyword evidence="2" id="KW-1185">Reference proteome</keyword>
<dbReference type="HOGENOM" id="CLU_2520313_0_0_10"/>
<accession>C3L3T7</accession>
<dbReference type="EMBL" id="CP001102">
    <property type="protein sequence ID" value="ACP20978.1"/>
    <property type="molecule type" value="Genomic_DNA"/>
</dbReference>
<name>C3L3T7_AMOA5</name>
<organism evidence="1 2">
    <name type="scientific">Amoebophilus asiaticus (strain 5a2)</name>
    <dbReference type="NCBI Taxonomy" id="452471"/>
    <lineage>
        <taxon>Bacteria</taxon>
        <taxon>Pseudomonadati</taxon>
        <taxon>Bacteroidota</taxon>
        <taxon>Cytophagia</taxon>
        <taxon>Cytophagales</taxon>
        <taxon>Amoebophilaceae</taxon>
        <taxon>Candidatus Amoebophilus</taxon>
    </lineage>
</organism>
<dbReference type="RefSeq" id="WP_012472880.1">
    <property type="nucleotide sequence ID" value="NC_010830.1"/>
</dbReference>